<keyword evidence="2" id="KW-1185">Reference proteome</keyword>
<dbReference type="Proteomes" id="UP000237347">
    <property type="component" value="Unassembled WGS sequence"/>
</dbReference>
<dbReference type="EMBL" id="PKMF04000054">
    <property type="protein sequence ID" value="KAK7854498.1"/>
    <property type="molecule type" value="Genomic_DNA"/>
</dbReference>
<proteinExistence type="predicted"/>
<accession>A0AAW0LTY1</accession>
<comment type="caution">
    <text evidence="1">The sequence shown here is derived from an EMBL/GenBank/DDBJ whole genome shotgun (WGS) entry which is preliminary data.</text>
</comment>
<evidence type="ECO:0000313" key="2">
    <source>
        <dbReference type="Proteomes" id="UP000237347"/>
    </source>
</evidence>
<gene>
    <name evidence="1" type="ORF">CFP56_031856</name>
</gene>
<reference evidence="1 2" key="1">
    <citation type="journal article" date="2018" name="Sci. Data">
        <title>The draft genome sequence of cork oak.</title>
        <authorList>
            <person name="Ramos A.M."/>
            <person name="Usie A."/>
            <person name="Barbosa P."/>
            <person name="Barros P.M."/>
            <person name="Capote T."/>
            <person name="Chaves I."/>
            <person name="Simoes F."/>
            <person name="Abreu I."/>
            <person name="Carrasquinho I."/>
            <person name="Faro C."/>
            <person name="Guimaraes J.B."/>
            <person name="Mendonca D."/>
            <person name="Nobrega F."/>
            <person name="Rodrigues L."/>
            <person name="Saibo N.J.M."/>
            <person name="Varela M.C."/>
            <person name="Egas C."/>
            <person name="Matos J."/>
            <person name="Miguel C.M."/>
            <person name="Oliveira M.M."/>
            <person name="Ricardo C.P."/>
            <person name="Goncalves S."/>
        </authorList>
    </citation>
    <scope>NUCLEOTIDE SEQUENCE [LARGE SCALE GENOMIC DNA]</scope>
    <source>
        <strain evidence="2">cv. HL8</strain>
    </source>
</reference>
<sequence>MYNVFSNFEELAEVLSKTSNLRLMIIKEAYNFYHPGHHAVSSNTQSYQMPKTKIVAKASINCKMFRRAILFFPKMVKLSIWSQSLSQWLPYDERHSQKEFTILVHFLQVQGLLCRKTVYGTSSKGEEDESITEFQIIMPPCLTEIVENSISIELPSNWYKSKWIGLALWALVTDPRYAGLRVRTRVVAIGKMPQNHYAFELFTTQINVEVKTAILFNNYLLYLSRDEWFATVGNGVLVCTSYNDFYRMTFN</sequence>
<evidence type="ECO:0000313" key="1">
    <source>
        <dbReference type="EMBL" id="KAK7854498.1"/>
    </source>
</evidence>
<protein>
    <submittedName>
        <fullName evidence="1">Uncharacterized protein</fullName>
    </submittedName>
</protein>
<organism evidence="1 2">
    <name type="scientific">Quercus suber</name>
    <name type="common">Cork oak</name>
    <dbReference type="NCBI Taxonomy" id="58331"/>
    <lineage>
        <taxon>Eukaryota</taxon>
        <taxon>Viridiplantae</taxon>
        <taxon>Streptophyta</taxon>
        <taxon>Embryophyta</taxon>
        <taxon>Tracheophyta</taxon>
        <taxon>Spermatophyta</taxon>
        <taxon>Magnoliopsida</taxon>
        <taxon>eudicotyledons</taxon>
        <taxon>Gunneridae</taxon>
        <taxon>Pentapetalae</taxon>
        <taxon>rosids</taxon>
        <taxon>fabids</taxon>
        <taxon>Fagales</taxon>
        <taxon>Fagaceae</taxon>
        <taxon>Quercus</taxon>
    </lineage>
</organism>
<name>A0AAW0LTY1_QUESU</name>
<dbReference type="AlphaFoldDB" id="A0AAW0LTY1"/>